<protein>
    <submittedName>
        <fullName evidence="2">Uncharacterized protein</fullName>
    </submittedName>
</protein>
<evidence type="ECO:0000256" key="1">
    <source>
        <dbReference type="SAM" id="MobiDB-lite"/>
    </source>
</evidence>
<reference evidence="3" key="1">
    <citation type="submission" date="2024-07" db="EMBL/GenBank/DDBJ databases">
        <title>Two chromosome-level genome assemblies of Korean endemic species Abeliophyllum distichum and Forsythia ovata (Oleaceae).</title>
        <authorList>
            <person name="Jang H."/>
        </authorList>
    </citation>
    <scope>NUCLEOTIDE SEQUENCE [LARGE SCALE GENOMIC DNA]</scope>
</reference>
<proteinExistence type="predicted"/>
<sequence length="110" mass="12646">MAGKTRGRSRIDHQDTPLREAAEEEQHPLQFTTVHQFTALQDQMTTIMNMLQRVIAPLPAAEIPPAFEIPPYETMQTHEMTSTSCYTIPANWENLLNEKVDKAIARRKNR</sequence>
<dbReference type="AlphaFoldDB" id="A0ABD1W442"/>
<keyword evidence="3" id="KW-1185">Reference proteome</keyword>
<name>A0ABD1W442_9LAMI</name>
<evidence type="ECO:0000313" key="2">
    <source>
        <dbReference type="EMBL" id="KAL2544424.1"/>
    </source>
</evidence>
<feature type="compositionally biased region" description="Basic and acidic residues" evidence="1">
    <location>
        <begin position="9"/>
        <end position="26"/>
    </location>
</feature>
<comment type="caution">
    <text evidence="2">The sequence shown here is derived from an EMBL/GenBank/DDBJ whole genome shotgun (WGS) entry which is preliminary data.</text>
</comment>
<gene>
    <name evidence="2" type="ORF">Fot_13657</name>
</gene>
<dbReference type="EMBL" id="JBFOLJ010000004">
    <property type="protein sequence ID" value="KAL2544424.1"/>
    <property type="molecule type" value="Genomic_DNA"/>
</dbReference>
<evidence type="ECO:0000313" key="3">
    <source>
        <dbReference type="Proteomes" id="UP001604277"/>
    </source>
</evidence>
<feature type="region of interest" description="Disordered" evidence="1">
    <location>
        <begin position="1"/>
        <end position="26"/>
    </location>
</feature>
<accession>A0ABD1W442</accession>
<dbReference type="Proteomes" id="UP001604277">
    <property type="component" value="Unassembled WGS sequence"/>
</dbReference>
<organism evidence="2 3">
    <name type="scientific">Forsythia ovata</name>
    <dbReference type="NCBI Taxonomy" id="205694"/>
    <lineage>
        <taxon>Eukaryota</taxon>
        <taxon>Viridiplantae</taxon>
        <taxon>Streptophyta</taxon>
        <taxon>Embryophyta</taxon>
        <taxon>Tracheophyta</taxon>
        <taxon>Spermatophyta</taxon>
        <taxon>Magnoliopsida</taxon>
        <taxon>eudicotyledons</taxon>
        <taxon>Gunneridae</taxon>
        <taxon>Pentapetalae</taxon>
        <taxon>asterids</taxon>
        <taxon>lamiids</taxon>
        <taxon>Lamiales</taxon>
        <taxon>Oleaceae</taxon>
        <taxon>Forsythieae</taxon>
        <taxon>Forsythia</taxon>
    </lineage>
</organism>